<dbReference type="NCBIfam" id="TIGR01573">
    <property type="entry name" value="cas2"/>
    <property type="match status" value="1"/>
</dbReference>
<evidence type="ECO:0000313" key="11">
    <source>
        <dbReference type="Proteomes" id="UP000635565"/>
    </source>
</evidence>
<dbReference type="PANTHER" id="PTHR34405">
    <property type="entry name" value="CRISPR-ASSOCIATED ENDORIBONUCLEASE CAS2"/>
    <property type="match status" value="1"/>
</dbReference>
<feature type="binding site" evidence="9">
    <location>
        <position position="8"/>
    </location>
    <ligand>
        <name>Mg(2+)</name>
        <dbReference type="ChEBI" id="CHEBI:18420"/>
        <note>catalytic</note>
    </ligand>
</feature>
<evidence type="ECO:0000256" key="2">
    <source>
        <dbReference type="ARBA" id="ARBA00009959"/>
    </source>
</evidence>
<dbReference type="InterPro" id="IPR019199">
    <property type="entry name" value="Virulence_VapD/CRISPR_Cas2"/>
</dbReference>
<keyword evidence="8 9" id="KW-0051">Antiviral defense</keyword>
<evidence type="ECO:0000256" key="5">
    <source>
        <dbReference type="ARBA" id="ARBA00022759"/>
    </source>
</evidence>
<gene>
    <name evidence="10" type="primary">cas2-2</name>
    <name evidence="9" type="synonym">cas2</name>
    <name evidence="10" type="ORF">KSZ_68820</name>
</gene>
<dbReference type="Pfam" id="PF09827">
    <property type="entry name" value="CRISPR_Cas2"/>
    <property type="match status" value="1"/>
</dbReference>
<comment type="function">
    <text evidence="9">CRISPR (clustered regularly interspaced short palindromic repeat), is an adaptive immune system that provides protection against mobile genetic elements (viruses, transposable elements and conjugative plasmids). CRISPR clusters contain sequences complementary to antecedent mobile elements and target invading nucleic acids. CRISPR clusters are transcribed and processed into CRISPR RNA (crRNA). Functions as a ssRNA-specific endoribonuclease. Involved in the integration of spacer DNA into the CRISPR cassette.</text>
</comment>
<comment type="caution">
    <text evidence="10">The sequence shown here is derived from an EMBL/GenBank/DDBJ whole genome shotgun (WGS) entry which is preliminary data.</text>
</comment>
<dbReference type="HAMAP" id="MF_01471">
    <property type="entry name" value="Cas2"/>
    <property type="match status" value="1"/>
</dbReference>
<dbReference type="InterPro" id="IPR021127">
    <property type="entry name" value="CRISPR_associated_Cas2"/>
</dbReference>
<name>A0ABQ3VUV6_9CHLR</name>
<dbReference type="EC" id="3.1.-.-" evidence="9"/>
<comment type="similarity">
    <text evidence="2 9">Belongs to the CRISPR-associated endoribonuclease Cas2 protein family.</text>
</comment>
<keyword evidence="11" id="KW-1185">Reference proteome</keyword>
<evidence type="ECO:0000256" key="1">
    <source>
        <dbReference type="ARBA" id="ARBA00001946"/>
    </source>
</evidence>
<dbReference type="Gene3D" id="3.30.70.240">
    <property type="match status" value="1"/>
</dbReference>
<organism evidence="10 11">
    <name type="scientific">Dictyobacter formicarum</name>
    <dbReference type="NCBI Taxonomy" id="2778368"/>
    <lineage>
        <taxon>Bacteria</taxon>
        <taxon>Bacillati</taxon>
        <taxon>Chloroflexota</taxon>
        <taxon>Ktedonobacteria</taxon>
        <taxon>Ktedonobacterales</taxon>
        <taxon>Dictyobacteraceae</taxon>
        <taxon>Dictyobacter</taxon>
    </lineage>
</organism>
<keyword evidence="4 9" id="KW-0479">Metal-binding</keyword>
<comment type="subunit">
    <text evidence="9">Homodimer, forms a heterotetramer with a Cas1 homodimer.</text>
</comment>
<sequence length="87" mass="10039">MRYLLIYDITHDGTRTKVADACLDYGLARIQYSAFLGELSATHQRELLLKIKQRAGTHGLNVHLFPLDEKAWEKRQVIDRKEPGTDE</sequence>
<evidence type="ECO:0000256" key="6">
    <source>
        <dbReference type="ARBA" id="ARBA00022801"/>
    </source>
</evidence>
<evidence type="ECO:0000313" key="10">
    <source>
        <dbReference type="EMBL" id="GHO88876.1"/>
    </source>
</evidence>
<dbReference type="EMBL" id="BNJJ01000028">
    <property type="protein sequence ID" value="GHO88876.1"/>
    <property type="molecule type" value="Genomic_DNA"/>
</dbReference>
<evidence type="ECO:0000256" key="4">
    <source>
        <dbReference type="ARBA" id="ARBA00022723"/>
    </source>
</evidence>
<evidence type="ECO:0000256" key="8">
    <source>
        <dbReference type="ARBA" id="ARBA00023118"/>
    </source>
</evidence>
<dbReference type="PANTHER" id="PTHR34405:SF3">
    <property type="entry name" value="CRISPR-ASSOCIATED ENDORIBONUCLEASE CAS2 3"/>
    <property type="match status" value="1"/>
</dbReference>
<evidence type="ECO:0000256" key="7">
    <source>
        <dbReference type="ARBA" id="ARBA00022842"/>
    </source>
</evidence>
<reference evidence="10 11" key="1">
    <citation type="journal article" date="2021" name="Int. J. Syst. Evol. Microbiol.">
        <title>Reticulibacter mediterranei gen. nov., sp. nov., within the new family Reticulibacteraceae fam. nov., and Ktedonospora formicarum gen. nov., sp. nov., Ktedonobacter robiniae sp. nov., Dictyobacter formicarum sp. nov. and Dictyobacter arantiisoli sp. nov., belonging to the class Ktedonobacteria.</title>
        <authorList>
            <person name="Yabe S."/>
            <person name="Zheng Y."/>
            <person name="Wang C.M."/>
            <person name="Sakai Y."/>
            <person name="Abe K."/>
            <person name="Yokota A."/>
            <person name="Donadio S."/>
            <person name="Cavaletti L."/>
            <person name="Monciardini P."/>
        </authorList>
    </citation>
    <scope>NUCLEOTIDE SEQUENCE [LARGE SCALE GENOMIC DNA]</scope>
    <source>
        <strain evidence="10 11">SOSP1-9</strain>
    </source>
</reference>
<evidence type="ECO:0000256" key="9">
    <source>
        <dbReference type="HAMAP-Rule" id="MF_01471"/>
    </source>
</evidence>
<proteinExistence type="inferred from homology"/>
<keyword evidence="3 9" id="KW-0540">Nuclease</keyword>
<keyword evidence="7 9" id="KW-0460">Magnesium</keyword>
<comment type="cofactor">
    <cofactor evidence="1 9">
        <name>Mg(2+)</name>
        <dbReference type="ChEBI" id="CHEBI:18420"/>
    </cofactor>
</comment>
<keyword evidence="5 9" id="KW-0255">Endonuclease</keyword>
<accession>A0ABQ3VUV6</accession>
<dbReference type="Proteomes" id="UP000635565">
    <property type="component" value="Unassembled WGS sequence"/>
</dbReference>
<dbReference type="SUPFAM" id="SSF143430">
    <property type="entry name" value="TTP0101/SSO1404-like"/>
    <property type="match status" value="1"/>
</dbReference>
<dbReference type="RefSeq" id="WP_201366420.1">
    <property type="nucleotide sequence ID" value="NZ_BNJJ01000028.1"/>
</dbReference>
<keyword evidence="6 9" id="KW-0378">Hydrolase</keyword>
<evidence type="ECO:0000256" key="3">
    <source>
        <dbReference type="ARBA" id="ARBA00022722"/>
    </source>
</evidence>
<protein>
    <recommendedName>
        <fullName evidence="9">CRISPR-associated endoribonuclease Cas2</fullName>
        <ecNumber evidence="9">3.1.-.-</ecNumber>
    </recommendedName>
</protein>
<dbReference type="CDD" id="cd09725">
    <property type="entry name" value="Cas2_I_II_III"/>
    <property type="match status" value="1"/>
</dbReference>